<dbReference type="SUPFAM" id="SSF49842">
    <property type="entry name" value="TNF-like"/>
    <property type="match status" value="1"/>
</dbReference>
<evidence type="ECO:0008006" key="5">
    <source>
        <dbReference type="Google" id="ProtNLM"/>
    </source>
</evidence>
<dbReference type="OrthoDB" id="10309486at2759"/>
<feature type="transmembrane region" description="Helical" evidence="2">
    <location>
        <begin position="138"/>
        <end position="164"/>
    </location>
</feature>
<gene>
    <name evidence="3" type="ORF">DPMN_139148</name>
</gene>
<name>A0A9D4G5H0_DREPO</name>
<dbReference type="EMBL" id="JAIWYP010000006">
    <property type="protein sequence ID" value="KAH3810751.1"/>
    <property type="molecule type" value="Genomic_DNA"/>
</dbReference>
<feature type="region of interest" description="Disordered" evidence="1">
    <location>
        <begin position="1"/>
        <end position="24"/>
    </location>
</feature>
<feature type="compositionally biased region" description="Basic and acidic residues" evidence="1">
    <location>
        <begin position="7"/>
        <end position="18"/>
    </location>
</feature>
<dbReference type="AlphaFoldDB" id="A0A9D4G5H0"/>
<evidence type="ECO:0000256" key="2">
    <source>
        <dbReference type="SAM" id="Phobius"/>
    </source>
</evidence>
<dbReference type="Proteomes" id="UP000828390">
    <property type="component" value="Unassembled WGS sequence"/>
</dbReference>
<keyword evidence="4" id="KW-1185">Reference proteome</keyword>
<comment type="caution">
    <text evidence="3">The sequence shown here is derived from an EMBL/GenBank/DDBJ whole genome shotgun (WGS) entry which is preliminary data.</text>
</comment>
<evidence type="ECO:0000313" key="3">
    <source>
        <dbReference type="EMBL" id="KAH3810751.1"/>
    </source>
</evidence>
<keyword evidence="2" id="KW-0472">Membrane</keyword>
<keyword evidence="2" id="KW-1133">Transmembrane helix</keyword>
<sequence>MDSSTITERRQLQHEESVTLKSAKQAVEMEEDITHSKDDTFKSSSLSVNEQSTLHKPCDLLRCSNTNVTQCCTTSQINCVKHNLERRCCDQRQTQCYSQNTGRETVVTLEPYQRGNCERTYTKMVETPSKDTRKRRGLCQYLCTSVTSCLLSCLVVIPICVVLIRSRTNEHILVEEQPEPLRESPVRHVAEPFIGGETARVGRFELNQSAVFHDNKIRWLASSVSSSAGFHASEDDSCVSVPDSGLYHVISQLTFAFENDTVRMAGHSITSRQRGTIDESMIQKKLMSLPYRDPALNVHQKIYMPSNLLVFVEANAGDWVCVHTSDVDLVYASSVDNVLSIYKL</sequence>
<dbReference type="Gene3D" id="2.60.120.40">
    <property type="match status" value="1"/>
</dbReference>
<protein>
    <recommendedName>
        <fullName evidence="5">TNF family profile domain-containing protein</fullName>
    </recommendedName>
</protein>
<reference evidence="3" key="1">
    <citation type="journal article" date="2019" name="bioRxiv">
        <title>The Genome of the Zebra Mussel, Dreissena polymorpha: A Resource for Invasive Species Research.</title>
        <authorList>
            <person name="McCartney M.A."/>
            <person name="Auch B."/>
            <person name="Kono T."/>
            <person name="Mallez S."/>
            <person name="Zhang Y."/>
            <person name="Obille A."/>
            <person name="Becker A."/>
            <person name="Abrahante J.E."/>
            <person name="Garbe J."/>
            <person name="Badalamenti J.P."/>
            <person name="Herman A."/>
            <person name="Mangelson H."/>
            <person name="Liachko I."/>
            <person name="Sullivan S."/>
            <person name="Sone E.D."/>
            <person name="Koren S."/>
            <person name="Silverstein K.A.T."/>
            <person name="Beckman K.B."/>
            <person name="Gohl D.M."/>
        </authorList>
    </citation>
    <scope>NUCLEOTIDE SEQUENCE</scope>
    <source>
        <strain evidence="3">Duluth1</strain>
        <tissue evidence="3">Whole animal</tissue>
    </source>
</reference>
<accession>A0A9D4G5H0</accession>
<proteinExistence type="predicted"/>
<organism evidence="3 4">
    <name type="scientific">Dreissena polymorpha</name>
    <name type="common">Zebra mussel</name>
    <name type="synonym">Mytilus polymorpha</name>
    <dbReference type="NCBI Taxonomy" id="45954"/>
    <lineage>
        <taxon>Eukaryota</taxon>
        <taxon>Metazoa</taxon>
        <taxon>Spiralia</taxon>
        <taxon>Lophotrochozoa</taxon>
        <taxon>Mollusca</taxon>
        <taxon>Bivalvia</taxon>
        <taxon>Autobranchia</taxon>
        <taxon>Heteroconchia</taxon>
        <taxon>Euheterodonta</taxon>
        <taxon>Imparidentia</taxon>
        <taxon>Neoheterodontei</taxon>
        <taxon>Myida</taxon>
        <taxon>Dreissenoidea</taxon>
        <taxon>Dreissenidae</taxon>
        <taxon>Dreissena</taxon>
    </lineage>
</organism>
<reference evidence="3" key="2">
    <citation type="submission" date="2020-11" db="EMBL/GenBank/DDBJ databases">
        <authorList>
            <person name="McCartney M.A."/>
            <person name="Auch B."/>
            <person name="Kono T."/>
            <person name="Mallez S."/>
            <person name="Becker A."/>
            <person name="Gohl D.M."/>
            <person name="Silverstein K.A.T."/>
            <person name="Koren S."/>
            <person name="Bechman K.B."/>
            <person name="Herman A."/>
            <person name="Abrahante J.E."/>
            <person name="Garbe J."/>
        </authorList>
    </citation>
    <scope>NUCLEOTIDE SEQUENCE</scope>
    <source>
        <strain evidence="3">Duluth1</strain>
        <tissue evidence="3">Whole animal</tissue>
    </source>
</reference>
<dbReference type="InterPro" id="IPR008983">
    <property type="entry name" value="Tumour_necrosis_fac-like_dom"/>
</dbReference>
<keyword evidence="2" id="KW-0812">Transmembrane</keyword>
<evidence type="ECO:0000256" key="1">
    <source>
        <dbReference type="SAM" id="MobiDB-lite"/>
    </source>
</evidence>
<evidence type="ECO:0000313" key="4">
    <source>
        <dbReference type="Proteomes" id="UP000828390"/>
    </source>
</evidence>